<keyword evidence="3" id="KW-1185">Reference proteome</keyword>
<organism evidence="2 3">
    <name type="scientific">Tilletia indica</name>
    <dbReference type="NCBI Taxonomy" id="43049"/>
    <lineage>
        <taxon>Eukaryota</taxon>
        <taxon>Fungi</taxon>
        <taxon>Dikarya</taxon>
        <taxon>Basidiomycota</taxon>
        <taxon>Ustilaginomycotina</taxon>
        <taxon>Exobasidiomycetes</taxon>
        <taxon>Tilletiales</taxon>
        <taxon>Tilletiaceae</taxon>
        <taxon>Tilletia</taxon>
    </lineage>
</organism>
<dbReference type="EMBL" id="LWDF02000209">
    <property type="protein sequence ID" value="KAE8253925.1"/>
    <property type="molecule type" value="Genomic_DNA"/>
</dbReference>
<sequence>MSSPFLRPIGQRCELFEDRVDASACCTSVSLVHPPILIKAGPPIPLFLGTVHSLLKALIEISPGTLLFQLRSRLHQDRTPLGHAPPDGRHTYPIKTWSMPFLSTGHPPASTSSPGRPPSLPTGHPPLQSWSAFLPSLPRYAVSPAQGSRSASLFDLK</sequence>
<name>A0A8T8T1S6_9BASI</name>
<reference evidence="2" key="1">
    <citation type="submission" date="2016-04" db="EMBL/GenBank/DDBJ databases">
        <authorList>
            <person name="Nguyen H.D."/>
            <person name="Samba Siva P."/>
            <person name="Cullis J."/>
            <person name="Levesque C.A."/>
            <person name="Hambleton S."/>
        </authorList>
    </citation>
    <scope>NUCLEOTIDE SEQUENCE</scope>
    <source>
        <strain evidence="2">DAOMC 236416</strain>
    </source>
</reference>
<accession>A0A8T8T1S6</accession>
<comment type="caution">
    <text evidence="2">The sequence shown here is derived from an EMBL/GenBank/DDBJ whole genome shotgun (WGS) entry which is preliminary data.</text>
</comment>
<dbReference type="AlphaFoldDB" id="A0A8T8T1S6"/>
<proteinExistence type="predicted"/>
<dbReference type="Proteomes" id="UP000077521">
    <property type="component" value="Unassembled WGS sequence"/>
</dbReference>
<protein>
    <submittedName>
        <fullName evidence="2">Uncharacterized protein</fullName>
    </submittedName>
</protein>
<evidence type="ECO:0000313" key="3">
    <source>
        <dbReference type="Proteomes" id="UP000077521"/>
    </source>
</evidence>
<evidence type="ECO:0000313" key="2">
    <source>
        <dbReference type="EMBL" id="KAE8253925.1"/>
    </source>
</evidence>
<feature type="compositionally biased region" description="Pro residues" evidence="1">
    <location>
        <begin position="115"/>
        <end position="124"/>
    </location>
</feature>
<reference evidence="2" key="2">
    <citation type="journal article" date="2019" name="IMA Fungus">
        <title>Genome sequencing and comparison of five Tilletia species to identify candidate genes for the detection of regulated species infecting wheat.</title>
        <authorList>
            <person name="Nguyen H.D.T."/>
            <person name="Sultana T."/>
            <person name="Kesanakurti P."/>
            <person name="Hambleton S."/>
        </authorList>
    </citation>
    <scope>NUCLEOTIDE SEQUENCE</scope>
    <source>
        <strain evidence="2">DAOMC 236416</strain>
    </source>
</reference>
<gene>
    <name evidence="2" type="ORF">A4X13_0g3615</name>
</gene>
<feature type="region of interest" description="Disordered" evidence="1">
    <location>
        <begin position="103"/>
        <end position="127"/>
    </location>
</feature>
<evidence type="ECO:0000256" key="1">
    <source>
        <dbReference type="SAM" id="MobiDB-lite"/>
    </source>
</evidence>